<evidence type="ECO:0000256" key="8">
    <source>
        <dbReference type="RuleBase" id="RU079119"/>
    </source>
</evidence>
<dbReference type="PANTHER" id="PTHR22883:SF23">
    <property type="entry name" value="PALMITOYLTRANSFERASE ZDHHC6"/>
    <property type="match status" value="1"/>
</dbReference>
<dbReference type="EMBL" id="CAXDID020000708">
    <property type="protein sequence ID" value="CAL6111470.1"/>
    <property type="molecule type" value="Genomic_DNA"/>
</dbReference>
<evidence type="ECO:0000256" key="1">
    <source>
        <dbReference type="ARBA" id="ARBA00004141"/>
    </source>
</evidence>
<comment type="catalytic activity">
    <reaction evidence="8">
        <text>L-cysteinyl-[protein] + hexadecanoyl-CoA = S-hexadecanoyl-L-cysteinyl-[protein] + CoA</text>
        <dbReference type="Rhea" id="RHEA:36683"/>
        <dbReference type="Rhea" id="RHEA-COMP:10131"/>
        <dbReference type="Rhea" id="RHEA-COMP:11032"/>
        <dbReference type="ChEBI" id="CHEBI:29950"/>
        <dbReference type="ChEBI" id="CHEBI:57287"/>
        <dbReference type="ChEBI" id="CHEBI:57379"/>
        <dbReference type="ChEBI" id="CHEBI:74151"/>
        <dbReference type="EC" id="2.3.1.225"/>
    </reaction>
</comment>
<proteinExistence type="inferred from homology"/>
<dbReference type="GO" id="GO:0005794">
    <property type="term" value="C:Golgi apparatus"/>
    <property type="evidence" value="ECO:0007669"/>
    <property type="project" value="TreeGrafter"/>
</dbReference>
<dbReference type="GO" id="GO:0006612">
    <property type="term" value="P:protein targeting to membrane"/>
    <property type="evidence" value="ECO:0007669"/>
    <property type="project" value="TreeGrafter"/>
</dbReference>
<evidence type="ECO:0000313" key="12">
    <source>
        <dbReference type="Proteomes" id="UP001642409"/>
    </source>
</evidence>
<evidence type="ECO:0000259" key="9">
    <source>
        <dbReference type="Pfam" id="PF01529"/>
    </source>
</evidence>
<reference evidence="10" key="1">
    <citation type="submission" date="2023-06" db="EMBL/GenBank/DDBJ databases">
        <authorList>
            <person name="Kurt Z."/>
        </authorList>
    </citation>
    <scope>NUCLEOTIDE SEQUENCE</scope>
</reference>
<dbReference type="GO" id="GO:0019706">
    <property type="term" value="F:protein-cysteine S-palmitoyltransferase activity"/>
    <property type="evidence" value="ECO:0007669"/>
    <property type="project" value="UniProtKB-EC"/>
</dbReference>
<dbReference type="EC" id="2.3.1.225" evidence="8"/>
<reference evidence="11 12" key="2">
    <citation type="submission" date="2024-07" db="EMBL/GenBank/DDBJ databases">
        <authorList>
            <person name="Akdeniz Z."/>
        </authorList>
    </citation>
    <scope>NUCLEOTIDE SEQUENCE [LARGE SCALE GENOMIC DNA]</scope>
</reference>
<keyword evidence="12" id="KW-1185">Reference proteome</keyword>
<dbReference type="PANTHER" id="PTHR22883">
    <property type="entry name" value="ZINC FINGER DHHC DOMAIN CONTAINING PROTEIN"/>
    <property type="match status" value="1"/>
</dbReference>
<dbReference type="GO" id="GO:0016020">
    <property type="term" value="C:membrane"/>
    <property type="evidence" value="ECO:0007669"/>
    <property type="project" value="UniProtKB-SubCell"/>
</dbReference>
<dbReference type="InterPro" id="IPR039859">
    <property type="entry name" value="PFA4/ZDH16/20/ERF2-like"/>
</dbReference>
<keyword evidence="3 8" id="KW-0812">Transmembrane</keyword>
<feature type="transmembrane region" description="Helical" evidence="8">
    <location>
        <begin position="259"/>
        <end position="281"/>
    </location>
</feature>
<comment type="subcellular location">
    <subcellularLocation>
        <location evidence="1">Membrane</location>
        <topology evidence="1">Multi-pass membrane protein</topology>
    </subcellularLocation>
</comment>
<evidence type="ECO:0000256" key="2">
    <source>
        <dbReference type="ARBA" id="ARBA00022679"/>
    </source>
</evidence>
<dbReference type="GO" id="GO:0005783">
    <property type="term" value="C:endoplasmic reticulum"/>
    <property type="evidence" value="ECO:0007669"/>
    <property type="project" value="TreeGrafter"/>
</dbReference>
<evidence type="ECO:0000256" key="5">
    <source>
        <dbReference type="ARBA" id="ARBA00023136"/>
    </source>
</evidence>
<evidence type="ECO:0000256" key="4">
    <source>
        <dbReference type="ARBA" id="ARBA00022989"/>
    </source>
</evidence>
<keyword evidence="6 8" id="KW-0012">Acyltransferase</keyword>
<keyword evidence="5 8" id="KW-0472">Membrane</keyword>
<feature type="transmembrane region" description="Helical" evidence="8">
    <location>
        <begin position="25"/>
        <end position="44"/>
    </location>
</feature>
<name>A0AA86PCX2_9EUKA</name>
<dbReference type="InterPro" id="IPR001594">
    <property type="entry name" value="Palmitoyltrfase_DHHC"/>
</dbReference>
<feature type="domain" description="Palmitoyltransferase DHHC" evidence="9">
    <location>
        <begin position="178"/>
        <end position="282"/>
    </location>
</feature>
<evidence type="ECO:0000313" key="10">
    <source>
        <dbReference type="EMBL" id="CAI9935481.1"/>
    </source>
</evidence>
<feature type="transmembrane region" description="Helical" evidence="8">
    <location>
        <begin position="227"/>
        <end position="247"/>
    </location>
</feature>
<keyword evidence="2 8" id="KW-0808">Transferase</keyword>
<dbReference type="AlphaFoldDB" id="A0AA86PCX2"/>
<dbReference type="Pfam" id="PF01529">
    <property type="entry name" value="DHHC"/>
    <property type="match status" value="1"/>
</dbReference>
<organism evidence="10">
    <name type="scientific">Hexamita inflata</name>
    <dbReference type="NCBI Taxonomy" id="28002"/>
    <lineage>
        <taxon>Eukaryota</taxon>
        <taxon>Metamonada</taxon>
        <taxon>Diplomonadida</taxon>
        <taxon>Hexamitidae</taxon>
        <taxon>Hexamitinae</taxon>
        <taxon>Hexamita</taxon>
    </lineage>
</organism>
<gene>
    <name evidence="10" type="ORF">HINF_LOCUS23126</name>
    <name evidence="11" type="ORF">HINF_LOCUS76412</name>
</gene>
<evidence type="ECO:0000256" key="3">
    <source>
        <dbReference type="ARBA" id="ARBA00022692"/>
    </source>
</evidence>
<dbReference type="EMBL" id="CATOUU010000614">
    <property type="protein sequence ID" value="CAI9935481.1"/>
    <property type="molecule type" value="Genomic_DNA"/>
</dbReference>
<keyword evidence="4 8" id="KW-1133">Transmembrane helix</keyword>
<comment type="domain">
    <text evidence="8">The DHHC domain is required for palmitoyltransferase activity.</text>
</comment>
<sequence>MKLIQYFNLESLSQKATRQLTPGEYWSIITHVVLSILGVINFIVFSLPNNSLWCNLFSSALLFYTILQQSMCAITCSLMNPGYVVESVKAPIEIEEVESSTVRIEEMNLNEYNCDACDEEIVATPENDPLYEYHPLKQAVNHEASDSFDQDDDFNPLIYDHSIQHQTVNQQPSPQAIENFCLICQCSKLENVHHCHVCNSCVQNFDHHCSFIGNCVGLNSWPYFFKFTFYATASNLISMSCDLVGILSTDLVFSTSKTLFIAVLLIAQFYAFMLVVSQFALSANKLGRNLNEIDLIEGRNKEWKLENLKISLGQNWVKWILFGTKR</sequence>
<dbReference type="Proteomes" id="UP001642409">
    <property type="component" value="Unassembled WGS sequence"/>
</dbReference>
<accession>A0AA86PCX2</accession>
<evidence type="ECO:0000313" key="11">
    <source>
        <dbReference type="EMBL" id="CAL6111470.1"/>
    </source>
</evidence>
<protein>
    <recommendedName>
        <fullName evidence="8">Palmitoyltransferase</fullName>
        <ecNumber evidence="8">2.3.1.225</ecNumber>
    </recommendedName>
</protein>
<comment type="caution">
    <text evidence="10">The sequence shown here is derived from an EMBL/GenBank/DDBJ whole genome shotgun (WGS) entry which is preliminary data.</text>
</comment>
<dbReference type="PROSITE" id="PS50216">
    <property type="entry name" value="DHHC"/>
    <property type="match status" value="1"/>
</dbReference>
<evidence type="ECO:0000256" key="6">
    <source>
        <dbReference type="ARBA" id="ARBA00023315"/>
    </source>
</evidence>
<comment type="similarity">
    <text evidence="7">Belongs to the DHHC palmitoyltransferase family. PFA5 subfamily.</text>
</comment>
<evidence type="ECO:0000256" key="7">
    <source>
        <dbReference type="ARBA" id="ARBA00038298"/>
    </source>
</evidence>